<protein>
    <submittedName>
        <fullName evidence="1">Osmotically inducible protein OsmC</fullName>
    </submittedName>
</protein>
<dbReference type="InterPro" id="IPR052707">
    <property type="entry name" value="OsmC_Ohr_Peroxiredoxin"/>
</dbReference>
<dbReference type="InterPro" id="IPR019904">
    <property type="entry name" value="Peroxiredoxin_OsmC"/>
</dbReference>
<dbReference type="STRING" id="490188.SAMN04488068_2783"/>
<name>A0A1M5QSB9_9GAMM</name>
<reference evidence="1 2" key="1">
    <citation type="submission" date="2016-11" db="EMBL/GenBank/DDBJ databases">
        <authorList>
            <person name="Jaros S."/>
            <person name="Januszkiewicz K."/>
            <person name="Wedrychowicz H."/>
        </authorList>
    </citation>
    <scope>NUCLEOTIDE SEQUENCE [LARGE SCALE GENOMIC DNA]</scope>
    <source>
        <strain evidence="1 2">CGMCC 1.7049</strain>
    </source>
</reference>
<dbReference type="PANTHER" id="PTHR42830:SF1">
    <property type="entry name" value="OSMOTICALLY INDUCIBLE FAMILY PROTEIN"/>
    <property type="match status" value="1"/>
</dbReference>
<gene>
    <name evidence="1" type="ORF">SAMN04488068_2783</name>
</gene>
<dbReference type="InterPro" id="IPR003718">
    <property type="entry name" value="OsmC/Ohr_fam"/>
</dbReference>
<accession>A0A1M5QSB9</accession>
<sequence>MTTAIKKKASAVWTGDIKNGGGLISTETGVLRDAPYGFKARFENGPGTNPEELLGAAHAGCFTMALSLALTQAGFVPQRLETQAEVTLDKLGDGYAVTAVHLVLTAQVPGIDAERFESIATTAKAGCPISKVLNAKISLQCTLSS</sequence>
<dbReference type="PANTHER" id="PTHR42830">
    <property type="entry name" value="OSMOTICALLY INDUCIBLE FAMILY PROTEIN"/>
    <property type="match status" value="1"/>
</dbReference>
<evidence type="ECO:0000313" key="2">
    <source>
        <dbReference type="Proteomes" id="UP000199758"/>
    </source>
</evidence>
<proteinExistence type="predicted"/>
<dbReference type="GO" id="GO:0004601">
    <property type="term" value="F:peroxidase activity"/>
    <property type="evidence" value="ECO:0007669"/>
    <property type="project" value="InterPro"/>
</dbReference>
<dbReference type="InterPro" id="IPR015946">
    <property type="entry name" value="KH_dom-like_a/b"/>
</dbReference>
<dbReference type="OrthoDB" id="9807532at2"/>
<organism evidence="1 2">
    <name type="scientific">Hydrocarboniphaga daqingensis</name>
    <dbReference type="NCBI Taxonomy" id="490188"/>
    <lineage>
        <taxon>Bacteria</taxon>
        <taxon>Pseudomonadati</taxon>
        <taxon>Pseudomonadota</taxon>
        <taxon>Gammaproteobacteria</taxon>
        <taxon>Nevskiales</taxon>
        <taxon>Nevskiaceae</taxon>
        <taxon>Hydrocarboniphaga</taxon>
    </lineage>
</organism>
<dbReference type="EMBL" id="FQWZ01000006">
    <property type="protein sequence ID" value="SHH16639.1"/>
    <property type="molecule type" value="Genomic_DNA"/>
</dbReference>
<dbReference type="NCBIfam" id="TIGR03562">
    <property type="entry name" value="osmo_induc_OsmC"/>
    <property type="match status" value="1"/>
</dbReference>
<dbReference type="Proteomes" id="UP000199758">
    <property type="component" value="Unassembled WGS sequence"/>
</dbReference>
<dbReference type="AlphaFoldDB" id="A0A1M5QSB9"/>
<keyword evidence="2" id="KW-1185">Reference proteome</keyword>
<dbReference type="RefSeq" id="WP_072898254.1">
    <property type="nucleotide sequence ID" value="NZ_FQWZ01000006.1"/>
</dbReference>
<dbReference type="Pfam" id="PF02566">
    <property type="entry name" value="OsmC"/>
    <property type="match status" value="1"/>
</dbReference>
<dbReference type="Gene3D" id="3.30.300.20">
    <property type="match status" value="1"/>
</dbReference>
<dbReference type="SUPFAM" id="SSF82784">
    <property type="entry name" value="OsmC-like"/>
    <property type="match status" value="1"/>
</dbReference>
<evidence type="ECO:0000313" key="1">
    <source>
        <dbReference type="EMBL" id="SHH16639.1"/>
    </source>
</evidence>
<dbReference type="GO" id="GO:0006979">
    <property type="term" value="P:response to oxidative stress"/>
    <property type="evidence" value="ECO:0007669"/>
    <property type="project" value="InterPro"/>
</dbReference>
<dbReference type="InterPro" id="IPR036102">
    <property type="entry name" value="OsmC/Ohrsf"/>
</dbReference>